<sequence>MMRVTHTVAVLEVLHLSRREGSDCISRCNPGEGLRSIEFVAPPHLALRADLSPMWRGEGQRP</sequence>
<name>A0A2U3QC01_9BRAD</name>
<organism evidence="1 2">
    <name type="scientific">Bradyrhizobium vignae</name>
    <dbReference type="NCBI Taxonomy" id="1549949"/>
    <lineage>
        <taxon>Bacteria</taxon>
        <taxon>Pseudomonadati</taxon>
        <taxon>Pseudomonadota</taxon>
        <taxon>Alphaproteobacteria</taxon>
        <taxon>Hyphomicrobiales</taxon>
        <taxon>Nitrobacteraceae</taxon>
        <taxon>Bradyrhizobium</taxon>
    </lineage>
</organism>
<reference evidence="1 2" key="1">
    <citation type="submission" date="2018-03" db="EMBL/GenBank/DDBJ databases">
        <authorList>
            <person name="Gully D."/>
        </authorList>
    </citation>
    <scope>NUCLEOTIDE SEQUENCE [LARGE SCALE GENOMIC DNA]</scope>
    <source>
        <strain evidence="1">ORS3257</strain>
    </source>
</reference>
<protein>
    <submittedName>
        <fullName evidence="1">Uncharacterized protein</fullName>
    </submittedName>
</protein>
<dbReference type="AlphaFoldDB" id="A0A2U3QC01"/>
<evidence type="ECO:0000313" key="2">
    <source>
        <dbReference type="Proteomes" id="UP000246085"/>
    </source>
</evidence>
<evidence type="ECO:0000313" key="1">
    <source>
        <dbReference type="EMBL" id="SPP98916.1"/>
    </source>
</evidence>
<dbReference type="Proteomes" id="UP000246085">
    <property type="component" value="Chromosome BRAD3257"/>
</dbReference>
<proteinExistence type="predicted"/>
<gene>
    <name evidence="1" type="ORF">BRAD3257_8329</name>
</gene>
<dbReference type="EMBL" id="LS398110">
    <property type="protein sequence ID" value="SPP98916.1"/>
    <property type="molecule type" value="Genomic_DNA"/>
</dbReference>
<accession>A0A2U3QC01</accession>
<dbReference type="KEGG" id="bvz:BRAD3257_8329"/>